<evidence type="ECO:0000313" key="1">
    <source>
        <dbReference type="EMBL" id="BBL91628.1"/>
    </source>
</evidence>
<sequence>METNCKSHYLASRLKSGTHIEFSVFNVLPNVLMLRGENVCVQWSLNRVGVEISDYDKMIKIGFHYMHDELGDCQYFFFDKGEKSALFNFFKSLGLVRIEEKQVD</sequence>
<protein>
    <submittedName>
        <fullName evidence="1">Uncharacterized protein</fullName>
    </submittedName>
</protein>
<reference evidence="2" key="1">
    <citation type="submission" date="2019-07" db="EMBL/GenBank/DDBJ databases">
        <title>Complete Genome Sequences of Vibrion rotiferianus strain AM7.</title>
        <authorList>
            <person name="Miyazaki K."/>
            <person name="Wiseschart A."/>
            <person name="Pootanakit K."/>
            <person name="Ishimori K."/>
            <person name="Kitahara K."/>
        </authorList>
    </citation>
    <scope>NUCLEOTIDE SEQUENCE [LARGE SCALE GENOMIC DNA]</scope>
    <source>
        <strain evidence="2">AM7</strain>
    </source>
</reference>
<organism evidence="1 2">
    <name type="scientific">Vibrio rotiferianus</name>
    <dbReference type="NCBI Taxonomy" id="190895"/>
    <lineage>
        <taxon>Bacteria</taxon>
        <taxon>Pseudomonadati</taxon>
        <taxon>Pseudomonadota</taxon>
        <taxon>Gammaproteobacteria</taxon>
        <taxon>Vibrionales</taxon>
        <taxon>Vibrionaceae</taxon>
        <taxon>Vibrio</taxon>
    </lineage>
</organism>
<accession>A0A510IEP3</accession>
<evidence type="ECO:0000313" key="2">
    <source>
        <dbReference type="Proteomes" id="UP000315115"/>
    </source>
</evidence>
<gene>
    <name evidence="1" type="ORF">VroAM7_42810</name>
</gene>
<dbReference type="AlphaFoldDB" id="A0A510IEP3"/>
<name>A0A510IEP3_9VIBR</name>
<dbReference type="EMBL" id="AP019799">
    <property type="protein sequence ID" value="BBL91628.1"/>
    <property type="molecule type" value="Genomic_DNA"/>
</dbReference>
<proteinExistence type="predicted"/>
<dbReference type="Proteomes" id="UP000315115">
    <property type="component" value="Chromosome 2"/>
</dbReference>